<dbReference type="GO" id="GO:0006119">
    <property type="term" value="P:oxidative phosphorylation"/>
    <property type="evidence" value="ECO:0007669"/>
    <property type="project" value="UniProtKB-UniPathway"/>
</dbReference>
<feature type="binding site" description="axial binding residue" evidence="19">
    <location>
        <position position="411"/>
    </location>
    <ligand>
        <name>heme b</name>
        <dbReference type="ChEBI" id="CHEBI:60344"/>
        <label>1; low-spin</label>
    </ligand>
    <ligandPart>
        <name>Fe</name>
        <dbReference type="ChEBI" id="CHEBI:18248"/>
    </ligandPart>
</feature>
<evidence type="ECO:0000256" key="14">
    <source>
        <dbReference type="ARBA" id="ARBA00022989"/>
    </source>
</evidence>
<feature type="binding site" evidence="19">
    <location>
        <position position="322"/>
    </location>
    <ligand>
        <name>Cu cation</name>
        <dbReference type="ChEBI" id="CHEBI:23378"/>
        <label>B</label>
    </ligand>
</feature>
<dbReference type="PROSITE" id="PS50855">
    <property type="entry name" value="COX1"/>
    <property type="match status" value="1"/>
</dbReference>
<protein>
    <recommendedName>
        <fullName evidence="5">cytochrome-c oxidase</fullName>
        <ecNumber evidence="5">7.1.1.9</ecNumber>
    </recommendedName>
</protein>
<dbReference type="GO" id="GO:0022904">
    <property type="term" value="P:respiratory electron transport chain"/>
    <property type="evidence" value="ECO:0007669"/>
    <property type="project" value="TreeGrafter"/>
</dbReference>
<evidence type="ECO:0000256" key="8">
    <source>
        <dbReference type="ARBA" id="ARBA00022617"/>
    </source>
</evidence>
<evidence type="ECO:0000256" key="19">
    <source>
        <dbReference type="PIRSR" id="PIRSR604677-50"/>
    </source>
</evidence>
<evidence type="ECO:0000256" key="21">
    <source>
        <dbReference type="SAM" id="Phobius"/>
    </source>
</evidence>
<dbReference type="EMBL" id="CP053015">
    <property type="protein sequence ID" value="QJQ31050.1"/>
    <property type="molecule type" value="Genomic_DNA"/>
</dbReference>
<feature type="transmembrane region" description="Helical" evidence="21">
    <location>
        <begin position="78"/>
        <end position="103"/>
    </location>
</feature>
<dbReference type="InterPro" id="IPR004677">
    <property type="entry name" value="Cyt_c_oxidase_cbb3_su1"/>
</dbReference>
<comment type="similarity">
    <text evidence="4 20">Belongs to the heme-copper respiratory oxidase family.</text>
</comment>
<feature type="transmembrane region" description="Helical" evidence="21">
    <location>
        <begin position="338"/>
        <end position="358"/>
    </location>
</feature>
<feature type="transmembrane region" description="Helical" evidence="21">
    <location>
        <begin position="449"/>
        <end position="473"/>
    </location>
</feature>
<dbReference type="GO" id="GO:0020037">
    <property type="term" value="F:heme binding"/>
    <property type="evidence" value="ECO:0007669"/>
    <property type="project" value="InterPro"/>
</dbReference>
<keyword evidence="13 20" id="KW-0249">Electron transport</keyword>
<dbReference type="InterPro" id="IPR023616">
    <property type="entry name" value="Cyt_c_oxase-like_su1_dom"/>
</dbReference>
<keyword evidence="6 20" id="KW-0813">Transport</keyword>
<comment type="cofactor">
    <cofactor evidence="19">
        <name>Cu(2+)</name>
        <dbReference type="ChEBI" id="CHEBI:29036"/>
    </cofactor>
    <text evidence="19">Binds 1 copper ion per subunit, denoted as copper B.</text>
</comment>
<feature type="signal peptide" evidence="22">
    <location>
        <begin position="1"/>
        <end position="23"/>
    </location>
</feature>
<evidence type="ECO:0000256" key="12">
    <source>
        <dbReference type="ARBA" id="ARBA00022967"/>
    </source>
</evidence>
<evidence type="ECO:0000256" key="20">
    <source>
        <dbReference type="RuleBase" id="RU000370"/>
    </source>
</evidence>
<dbReference type="NCBIfam" id="TIGR00780">
    <property type="entry name" value="ccoN"/>
    <property type="match status" value="1"/>
</dbReference>
<dbReference type="EC" id="7.1.1.9" evidence="5"/>
<gene>
    <name evidence="24" type="primary">ccoN</name>
    <name evidence="24" type="ORF">GV829_00095</name>
</gene>
<dbReference type="KEGG" id="slan:GV829_00095"/>
<evidence type="ECO:0000256" key="22">
    <source>
        <dbReference type="SAM" id="SignalP"/>
    </source>
</evidence>
<proteinExistence type="inferred from homology"/>
<evidence type="ECO:0000256" key="17">
    <source>
        <dbReference type="ARBA" id="ARBA00023136"/>
    </source>
</evidence>
<organism evidence="24 25">
    <name type="scientific">Sphingomonas lacunae</name>
    <dbReference type="NCBI Taxonomy" id="2698828"/>
    <lineage>
        <taxon>Bacteria</taxon>
        <taxon>Pseudomonadati</taxon>
        <taxon>Pseudomonadota</taxon>
        <taxon>Alphaproteobacteria</taxon>
        <taxon>Sphingomonadales</taxon>
        <taxon>Sphingomonadaceae</taxon>
        <taxon>Sphingomonas</taxon>
    </lineage>
</organism>
<keyword evidence="25" id="KW-1185">Reference proteome</keyword>
<feature type="transmembrane region" description="Helical" evidence="21">
    <location>
        <begin position="123"/>
        <end position="143"/>
    </location>
</feature>
<dbReference type="RefSeq" id="WP_169943261.1">
    <property type="nucleotide sequence ID" value="NZ_CP053015.1"/>
</dbReference>
<reference evidence="24 25" key="1">
    <citation type="submission" date="2020-01" db="EMBL/GenBank/DDBJ databases">
        <title>Sphingomonas sp. strain CSW-10.</title>
        <authorList>
            <person name="Chen W.-M."/>
        </authorList>
    </citation>
    <scope>NUCLEOTIDE SEQUENCE [LARGE SCALE GENOMIC DNA]</scope>
    <source>
        <strain evidence="24 25">CSW-10</strain>
    </source>
</reference>
<dbReference type="PANTHER" id="PTHR10422">
    <property type="entry name" value="CYTOCHROME C OXIDASE SUBUNIT 1"/>
    <property type="match status" value="1"/>
</dbReference>
<dbReference type="InterPro" id="IPR000883">
    <property type="entry name" value="Cyt_C_Oxase_1"/>
</dbReference>
<evidence type="ECO:0000256" key="16">
    <source>
        <dbReference type="ARBA" id="ARBA00023008"/>
    </source>
</evidence>
<feature type="transmembrane region" description="Helical" evidence="21">
    <location>
        <begin position="268"/>
        <end position="289"/>
    </location>
</feature>
<dbReference type="GO" id="GO:0046872">
    <property type="term" value="F:metal ion binding"/>
    <property type="evidence" value="ECO:0007669"/>
    <property type="project" value="UniProtKB-KW"/>
</dbReference>
<keyword evidence="17 21" id="KW-0472">Membrane</keyword>
<dbReference type="FunFam" id="1.20.210.10:FF:000005">
    <property type="entry name" value="Cytochrome c oxidase, cbb3-type, subunit I"/>
    <property type="match status" value="1"/>
</dbReference>
<dbReference type="GO" id="GO:0015990">
    <property type="term" value="P:electron transport coupled proton transport"/>
    <property type="evidence" value="ECO:0007669"/>
    <property type="project" value="TreeGrafter"/>
</dbReference>
<evidence type="ECO:0000313" key="24">
    <source>
        <dbReference type="EMBL" id="QJQ31050.1"/>
    </source>
</evidence>
<evidence type="ECO:0000313" key="25">
    <source>
        <dbReference type="Proteomes" id="UP000503018"/>
    </source>
</evidence>
<evidence type="ECO:0000256" key="1">
    <source>
        <dbReference type="ARBA" id="ARBA00001970"/>
    </source>
</evidence>
<evidence type="ECO:0000256" key="4">
    <source>
        <dbReference type="ARBA" id="ARBA00009578"/>
    </source>
</evidence>
<keyword evidence="11 19" id="KW-0479">Metal-binding</keyword>
<keyword evidence="14 21" id="KW-1133">Transmembrane helix</keyword>
<comment type="cofactor">
    <cofactor evidence="1">
        <name>heme b</name>
        <dbReference type="ChEBI" id="CHEBI:60344"/>
    </cofactor>
</comment>
<feature type="transmembrane region" description="Helical" evidence="21">
    <location>
        <begin position="406"/>
        <end position="429"/>
    </location>
</feature>
<comment type="catalytic activity">
    <reaction evidence="18">
        <text>4 Fe(II)-[cytochrome c] + O2 + 8 H(+)(in) = 4 Fe(III)-[cytochrome c] + 2 H2O + 4 H(+)(out)</text>
        <dbReference type="Rhea" id="RHEA:11436"/>
        <dbReference type="Rhea" id="RHEA-COMP:10350"/>
        <dbReference type="Rhea" id="RHEA-COMP:14399"/>
        <dbReference type="ChEBI" id="CHEBI:15377"/>
        <dbReference type="ChEBI" id="CHEBI:15378"/>
        <dbReference type="ChEBI" id="CHEBI:15379"/>
        <dbReference type="ChEBI" id="CHEBI:29033"/>
        <dbReference type="ChEBI" id="CHEBI:29034"/>
        <dbReference type="EC" id="7.1.1.9"/>
    </reaction>
</comment>
<feature type="transmembrane region" description="Helical" evidence="21">
    <location>
        <begin position="493"/>
        <end position="517"/>
    </location>
</feature>
<evidence type="ECO:0000256" key="7">
    <source>
        <dbReference type="ARBA" id="ARBA00022475"/>
    </source>
</evidence>
<feature type="transmembrane region" description="Helical" evidence="21">
    <location>
        <begin position="155"/>
        <end position="178"/>
    </location>
</feature>
<dbReference type="CDD" id="cd01661">
    <property type="entry name" value="cbb3_Oxidase_I"/>
    <property type="match status" value="1"/>
</dbReference>
<evidence type="ECO:0000256" key="2">
    <source>
        <dbReference type="ARBA" id="ARBA00004651"/>
    </source>
</evidence>
<sequence length="556" mass="62369">MEQVVSRAGVWLLVLLLAFVAMAAAADGGFAIHMGIVCLTALIGLYFTVSTADYSALGRGFLKAPDDQSRYYDDVIRWGVIATVFWGMAGFLVGVVIALQLAFPALNLGLEWTSFGRLRPLHTSAVIFAFGGNALIATSFYIVQRTCRARLAFPALSRFVFWGYQLFIVLAATGYLLGITQGKEYAEPEWYVDLWLTVVWVAYLVVFGGTILKRNEPHIYVANWFFLSMIITVAMLHLVNNISLPVSLVGAKSYSLFAGVQSAMTQWWYGHNAVGFFLTAGFLGMMYYFVPKQAERPVYSYRLSIIHFWSLIFLYIWAGPHHLHYTALPDWAQTLGMVFSVMLWMPSWGGMINGLMTLNGAWDKIRTDPIIRMMVMSIAFYGMSTFEGPMMSIKAVNSLSHYTDWTIGHVHSGALGWNGMVTFAAIYYLVPRLWGRERLYSLRMVNWHFWLATIGIVFYAAAMWVAGIMQGLMWREYGADGYLVYAFADTVAAMWPMYVMRAAGGLLYLTGAGLMVYNMWMTIAGRQRVEAAMGETIHDADKDHPIVQQPALAPAE</sequence>
<feature type="binding site" description="axial binding residue" evidence="19">
    <location>
        <position position="409"/>
    </location>
    <ligand>
        <name>heme b</name>
        <dbReference type="ChEBI" id="CHEBI:60344"/>
        <label>2; high-spin</label>
    </ligand>
    <ligandPart>
        <name>Fe</name>
        <dbReference type="ChEBI" id="CHEBI:18248"/>
    </ligandPart>
</feature>
<comment type="cofactor">
    <cofactor evidence="19">
        <name>heme</name>
        <dbReference type="ChEBI" id="CHEBI:30413"/>
    </cofactor>
    <text evidence="19">Binds 2 heme groups per subunit, denoted as high- and low-spin.</text>
</comment>
<feature type="binding site" evidence="19">
    <location>
        <position position="271"/>
    </location>
    <ligand>
        <name>Cu cation</name>
        <dbReference type="ChEBI" id="CHEBI:23378"/>
        <label>B</label>
    </ligand>
</feature>
<dbReference type="Pfam" id="PF00115">
    <property type="entry name" value="COX1"/>
    <property type="match status" value="1"/>
</dbReference>
<feature type="binding site" evidence="19">
    <location>
        <position position="321"/>
    </location>
    <ligand>
        <name>Cu cation</name>
        <dbReference type="ChEBI" id="CHEBI:23378"/>
        <label>B</label>
    </ligand>
</feature>
<feature type="transmembrane region" description="Helical" evidence="21">
    <location>
        <begin position="301"/>
        <end position="318"/>
    </location>
</feature>
<keyword evidence="9 20" id="KW-0679">Respiratory chain</keyword>
<dbReference type="PROSITE" id="PS00077">
    <property type="entry name" value="COX1_CUB"/>
    <property type="match status" value="1"/>
</dbReference>
<comment type="pathway">
    <text evidence="3">Energy metabolism; oxidative phosphorylation.</text>
</comment>
<evidence type="ECO:0000256" key="18">
    <source>
        <dbReference type="ARBA" id="ARBA00047816"/>
    </source>
</evidence>
<evidence type="ECO:0000256" key="3">
    <source>
        <dbReference type="ARBA" id="ARBA00004673"/>
    </source>
</evidence>
<evidence type="ECO:0000256" key="15">
    <source>
        <dbReference type="ARBA" id="ARBA00023004"/>
    </source>
</evidence>
<keyword evidence="16" id="KW-0186">Copper</keyword>
<feature type="domain" description="Cytochrome oxidase subunit I profile" evidence="23">
    <location>
        <begin position="80"/>
        <end position="556"/>
    </location>
</feature>
<feature type="transmembrane region" description="Helical" evidence="21">
    <location>
        <begin position="190"/>
        <end position="212"/>
    </location>
</feature>
<dbReference type="SUPFAM" id="SSF81442">
    <property type="entry name" value="Cytochrome c oxidase subunit I-like"/>
    <property type="match status" value="1"/>
</dbReference>
<comment type="subcellular location">
    <subcellularLocation>
        <location evidence="2">Cell membrane</location>
        <topology evidence="2">Multi-pass membrane protein</topology>
    </subcellularLocation>
</comment>
<dbReference type="PANTHER" id="PTHR10422:SF29">
    <property type="entry name" value="CYTOCHROME C OXIDASE SUBUNIT 1 HOMOLOG, BACTEROID"/>
    <property type="match status" value="1"/>
</dbReference>
<keyword evidence="10 20" id="KW-0812">Transmembrane</keyword>
<dbReference type="Proteomes" id="UP000503018">
    <property type="component" value="Chromosome"/>
</dbReference>
<dbReference type="InterPro" id="IPR023615">
    <property type="entry name" value="Cyt_c_Oxase_su1_BS"/>
</dbReference>
<feature type="transmembrane region" description="Helical" evidence="21">
    <location>
        <begin position="224"/>
        <end position="248"/>
    </location>
</feature>
<feature type="chain" id="PRO_5026991156" description="cytochrome-c oxidase" evidence="22">
    <location>
        <begin position="24"/>
        <end position="556"/>
    </location>
</feature>
<evidence type="ECO:0000256" key="9">
    <source>
        <dbReference type="ARBA" id="ARBA00022660"/>
    </source>
</evidence>
<dbReference type="InterPro" id="IPR036927">
    <property type="entry name" value="Cyt_c_oxase-like_su1_sf"/>
</dbReference>
<evidence type="ECO:0000256" key="11">
    <source>
        <dbReference type="ARBA" id="ARBA00022723"/>
    </source>
</evidence>
<evidence type="ECO:0000256" key="10">
    <source>
        <dbReference type="ARBA" id="ARBA00022692"/>
    </source>
</evidence>
<feature type="transmembrane region" description="Helical" evidence="21">
    <location>
        <begin position="370"/>
        <end position="386"/>
    </location>
</feature>
<name>A0A6M4ARI1_9SPHN</name>
<accession>A0A6M4ARI1</accession>
<evidence type="ECO:0000256" key="5">
    <source>
        <dbReference type="ARBA" id="ARBA00012949"/>
    </source>
</evidence>
<evidence type="ECO:0000256" key="6">
    <source>
        <dbReference type="ARBA" id="ARBA00022448"/>
    </source>
</evidence>
<keyword evidence="8 19" id="KW-0349">Heme</keyword>
<dbReference type="GO" id="GO:0005886">
    <property type="term" value="C:plasma membrane"/>
    <property type="evidence" value="ECO:0007669"/>
    <property type="project" value="UniProtKB-SubCell"/>
</dbReference>
<keyword evidence="22" id="KW-0732">Signal</keyword>
<dbReference type="GO" id="GO:0004129">
    <property type="term" value="F:cytochrome-c oxidase activity"/>
    <property type="evidence" value="ECO:0007669"/>
    <property type="project" value="UniProtKB-EC"/>
</dbReference>
<keyword evidence="12" id="KW-1278">Translocase</keyword>
<feature type="binding site" description="axial binding residue" evidence="19">
    <location>
        <position position="122"/>
    </location>
    <ligand>
        <name>heme b</name>
        <dbReference type="ChEBI" id="CHEBI:60344"/>
        <label>1; low-spin</label>
    </ligand>
    <ligandPart>
        <name>Fe</name>
        <dbReference type="ChEBI" id="CHEBI:18248"/>
    </ligandPart>
</feature>
<dbReference type="Gene3D" id="1.20.210.10">
    <property type="entry name" value="Cytochrome c oxidase-like, subunit I domain"/>
    <property type="match status" value="1"/>
</dbReference>
<dbReference type="AlphaFoldDB" id="A0A6M4ARI1"/>
<keyword evidence="15 19" id="KW-0408">Iron</keyword>
<keyword evidence="24" id="KW-0560">Oxidoreductase</keyword>
<dbReference type="UniPathway" id="UPA00705"/>
<keyword evidence="7" id="KW-1003">Cell membrane</keyword>
<feature type="transmembrane region" description="Helical" evidence="21">
    <location>
        <begin position="33"/>
        <end position="57"/>
    </location>
</feature>
<evidence type="ECO:0000256" key="13">
    <source>
        <dbReference type="ARBA" id="ARBA00022982"/>
    </source>
</evidence>
<dbReference type="GO" id="GO:0016491">
    <property type="term" value="F:oxidoreductase activity"/>
    <property type="evidence" value="ECO:0007669"/>
    <property type="project" value="UniProtKB-KW"/>
</dbReference>
<evidence type="ECO:0000259" key="23">
    <source>
        <dbReference type="PROSITE" id="PS50855"/>
    </source>
</evidence>